<name>A0A2G5SF19_9PELO</name>
<reference evidence="2" key="1">
    <citation type="submission" date="2017-10" db="EMBL/GenBank/DDBJ databases">
        <title>Rapid genome shrinkage in a self-fertile nematode reveals novel sperm competition proteins.</title>
        <authorList>
            <person name="Yin D."/>
            <person name="Schwarz E.M."/>
            <person name="Thomas C.G."/>
            <person name="Felde R.L."/>
            <person name="Korf I.F."/>
            <person name="Cutter A.D."/>
            <person name="Schartner C.M."/>
            <person name="Ralston E.J."/>
            <person name="Meyer B.J."/>
            <person name="Haag E.S."/>
        </authorList>
    </citation>
    <scope>NUCLEOTIDE SEQUENCE [LARGE SCALE GENOMIC DNA]</scope>
    <source>
        <strain evidence="2">JU1422</strain>
    </source>
</reference>
<dbReference type="AlphaFoldDB" id="A0A2G5SF19"/>
<dbReference type="EMBL" id="PDUG01000011">
    <property type="protein sequence ID" value="PIC13664.1"/>
    <property type="molecule type" value="Genomic_DNA"/>
</dbReference>
<keyword evidence="2" id="KW-1185">Reference proteome</keyword>
<gene>
    <name evidence="1" type="ORF">B9Z55_027537</name>
</gene>
<evidence type="ECO:0000313" key="1">
    <source>
        <dbReference type="EMBL" id="PIC13664.1"/>
    </source>
</evidence>
<dbReference type="Proteomes" id="UP000230233">
    <property type="component" value="Unassembled WGS sequence"/>
</dbReference>
<comment type="caution">
    <text evidence="1">The sequence shown here is derived from an EMBL/GenBank/DDBJ whole genome shotgun (WGS) entry which is preliminary data.</text>
</comment>
<sequence>MIQAVLFFIDGEILKPSFDMAFTAKNISHFCETYTGRFSSKIVQSFQRTAVEDFCVYPRSVDPILKDGFPKKICNYLEEYHFVKHVARKALNFKEFSIKIAGITKRLTTTKPHNIGMIKPCMIAIRSHQSKFVITFR</sequence>
<accession>A0A2G5SF19</accession>
<dbReference type="OrthoDB" id="5796095at2759"/>
<evidence type="ECO:0000313" key="2">
    <source>
        <dbReference type="Proteomes" id="UP000230233"/>
    </source>
</evidence>
<organism evidence="1 2">
    <name type="scientific">Caenorhabditis nigoni</name>
    <dbReference type="NCBI Taxonomy" id="1611254"/>
    <lineage>
        <taxon>Eukaryota</taxon>
        <taxon>Metazoa</taxon>
        <taxon>Ecdysozoa</taxon>
        <taxon>Nematoda</taxon>
        <taxon>Chromadorea</taxon>
        <taxon>Rhabditida</taxon>
        <taxon>Rhabditina</taxon>
        <taxon>Rhabditomorpha</taxon>
        <taxon>Rhabditoidea</taxon>
        <taxon>Rhabditidae</taxon>
        <taxon>Peloderinae</taxon>
        <taxon>Caenorhabditis</taxon>
    </lineage>
</organism>
<protein>
    <submittedName>
        <fullName evidence="1">Uncharacterized protein</fullName>
    </submittedName>
</protein>
<proteinExistence type="predicted"/>